<dbReference type="InterPro" id="IPR039426">
    <property type="entry name" value="TonB-dep_rcpt-like"/>
</dbReference>
<dbReference type="Gene3D" id="2.40.170.20">
    <property type="entry name" value="TonB-dependent receptor, beta-barrel domain"/>
    <property type="match status" value="1"/>
</dbReference>
<dbReference type="OrthoDB" id="97893at2"/>
<dbReference type="GO" id="GO:0030246">
    <property type="term" value="F:carbohydrate binding"/>
    <property type="evidence" value="ECO:0007669"/>
    <property type="project" value="InterPro"/>
</dbReference>
<proteinExistence type="predicted"/>
<sequence precursor="true">MRKHICGLAVGLLLCAVTGTAQEIGGATINGSVTDPSGALIAGARVTATQTATGAQRTTQTSSAGLYTLSALPAGAYDVTIEGTGFKQAKFAAVPVSVGAVVTLDAHLEVGATQEIVDVTADAPVVETSRSQTSTVVDQKAIANLPINGRNFLDFAVLTPGVVRDPSRGGDLSFGGQRGTSNSLTVDGSDANNVFFGQSAGRAGTGRSPYSFSQDSVQEFQVSANGYAAEVGRAGGGVINVITKSGTNDWHGTAFEFFRDKSMNANSWENNRARLPKRNYHFNQFGGNLGGPIVKNKAFFFFDYDGQRNNEPITVIPGAAAPADDLSQQAFQSLQKYFAAYPRSLNNNVYLAKVDLVLSSAQRLSVRYNANRFTGVNYENSGSTSAAGHTGNSSVTTDSVSANHTLVLSSASVLDSRVTYSRDNEPGAANSTDPEAVIRQGGATVINIGRNNFSPRYTNARTIQWAESLSVLRGRHTFKAGLDMNFQHIDNFFPGNFSGSYTFNSYADFASNKPFSFTQAFAGAGTDGPLSTPNVNEYAFYVQDSWRVSEQLTLNYGLRYDLFDLANPQVTNPDPGLAAANLNTSLIPIDKNNIGGRLGFAYRLTKSGDTVVRGGVGNYYARTPSIMTGTAFTQNGIQVQTYTLTANLPSYPNVLSAPPPLNRTPDIYVFAKDYVQPLTWQWSLNLEHQLGRDYAVTLGYLGVRGEHLSRTRDINFLPAVPQQGTFADGTPVVYLRHPGRANPAFGRISLFDSGADSIYHGGFVQLSKRFSHNFQVQTSYTFSKVIDSRPDFTSVVVGTDDSKNAQDTLAPNQERGRGNADISHRFIFSGVWDINYGKSLQNAIARNLLRGYQLSLIGTLQSGRPLTATVGGDPNGDTNTATDRPPFVGRNTYTGPNFDNVDIRFTRDIPLYRDRAALRLMFEAFNLTNRANFNSITTAQYNFNAATRVFTPNATFLFPTTTYDPRILQLAAKVTF</sequence>
<dbReference type="AlphaFoldDB" id="Q01ZI5"/>
<feature type="domain" description="TonB-dependent transporter Oar-like beta-barrel" evidence="9">
    <location>
        <begin position="334"/>
        <end position="885"/>
    </location>
</feature>
<dbReference type="PANTHER" id="PTHR30069">
    <property type="entry name" value="TONB-DEPENDENT OUTER MEMBRANE RECEPTOR"/>
    <property type="match status" value="1"/>
</dbReference>
<dbReference type="GO" id="GO:0009279">
    <property type="term" value="C:cell outer membrane"/>
    <property type="evidence" value="ECO:0007669"/>
    <property type="project" value="UniProtKB-SubCell"/>
</dbReference>
<evidence type="ECO:0000256" key="3">
    <source>
        <dbReference type="ARBA" id="ARBA00022452"/>
    </source>
</evidence>
<dbReference type="STRING" id="234267.Acid_3963"/>
<evidence type="ECO:0000256" key="2">
    <source>
        <dbReference type="ARBA" id="ARBA00022448"/>
    </source>
</evidence>
<comment type="subcellular location">
    <subcellularLocation>
        <location evidence="1">Cell outer membrane</location>
        <topology evidence="1">Multi-pass membrane protein</topology>
    </subcellularLocation>
</comment>
<dbReference type="PANTHER" id="PTHR30069:SF46">
    <property type="entry name" value="OAR PROTEIN"/>
    <property type="match status" value="1"/>
</dbReference>
<dbReference type="KEGG" id="sus:Acid_3963"/>
<dbReference type="InParanoid" id="Q01ZI5"/>
<keyword evidence="6" id="KW-0998">Cell outer membrane</keyword>
<feature type="signal peptide" evidence="8">
    <location>
        <begin position="1"/>
        <end position="21"/>
    </location>
</feature>
<evidence type="ECO:0000259" key="9">
    <source>
        <dbReference type="Pfam" id="PF25183"/>
    </source>
</evidence>
<dbReference type="InterPro" id="IPR013784">
    <property type="entry name" value="Carb-bd-like_fold"/>
</dbReference>
<evidence type="ECO:0000256" key="5">
    <source>
        <dbReference type="ARBA" id="ARBA00023136"/>
    </source>
</evidence>
<evidence type="ECO:0000256" key="6">
    <source>
        <dbReference type="ARBA" id="ARBA00023237"/>
    </source>
</evidence>
<dbReference type="GO" id="GO:0044718">
    <property type="term" value="P:siderophore transmembrane transport"/>
    <property type="evidence" value="ECO:0007669"/>
    <property type="project" value="TreeGrafter"/>
</dbReference>
<keyword evidence="4" id="KW-0812">Transmembrane</keyword>
<dbReference type="SUPFAM" id="SSF49452">
    <property type="entry name" value="Starch-binding domain-like"/>
    <property type="match status" value="1"/>
</dbReference>
<dbReference type="Pfam" id="PF13620">
    <property type="entry name" value="CarboxypepD_reg"/>
    <property type="match status" value="1"/>
</dbReference>
<dbReference type="InterPro" id="IPR036942">
    <property type="entry name" value="Beta-barrel_TonB_sf"/>
</dbReference>
<dbReference type="Gene3D" id="2.60.40.1120">
    <property type="entry name" value="Carboxypeptidase-like, regulatory domain"/>
    <property type="match status" value="1"/>
</dbReference>
<feature type="domain" description="TonB-dependent transporter Oar-like beta-barrel" evidence="9">
    <location>
        <begin position="242"/>
        <end position="328"/>
    </location>
</feature>
<name>Q01ZI5_SOLUE</name>
<organism evidence="10">
    <name type="scientific">Solibacter usitatus (strain Ellin6076)</name>
    <dbReference type="NCBI Taxonomy" id="234267"/>
    <lineage>
        <taxon>Bacteria</taxon>
        <taxon>Pseudomonadati</taxon>
        <taxon>Acidobacteriota</taxon>
        <taxon>Terriglobia</taxon>
        <taxon>Bryobacterales</taxon>
        <taxon>Solibacteraceae</taxon>
        <taxon>Candidatus Solibacter</taxon>
    </lineage>
</organism>
<protein>
    <recommendedName>
        <fullName evidence="9">TonB-dependent transporter Oar-like beta-barrel domain-containing protein</fullName>
    </recommendedName>
</protein>
<gene>
    <name evidence="10" type="ordered locus">Acid_3963</name>
</gene>
<evidence type="ECO:0000256" key="4">
    <source>
        <dbReference type="ARBA" id="ARBA00022692"/>
    </source>
</evidence>
<dbReference type="Pfam" id="PF25183">
    <property type="entry name" value="OMP_b-brl_4"/>
    <property type="match status" value="3"/>
</dbReference>
<keyword evidence="5" id="KW-0472">Membrane</keyword>
<keyword evidence="3" id="KW-1134">Transmembrane beta strand</keyword>
<dbReference type="InterPro" id="IPR057601">
    <property type="entry name" value="Oar-like_b-barrel"/>
</dbReference>
<keyword evidence="2" id="KW-0813">Transport</keyword>
<reference evidence="10" key="1">
    <citation type="submission" date="2006-10" db="EMBL/GenBank/DDBJ databases">
        <title>Complete sequence of Solibacter usitatus Ellin6076.</title>
        <authorList>
            <consortium name="US DOE Joint Genome Institute"/>
            <person name="Copeland A."/>
            <person name="Lucas S."/>
            <person name="Lapidus A."/>
            <person name="Barry K."/>
            <person name="Detter J.C."/>
            <person name="Glavina del Rio T."/>
            <person name="Hammon N."/>
            <person name="Israni S."/>
            <person name="Dalin E."/>
            <person name="Tice H."/>
            <person name="Pitluck S."/>
            <person name="Thompson L.S."/>
            <person name="Brettin T."/>
            <person name="Bruce D."/>
            <person name="Han C."/>
            <person name="Tapia R."/>
            <person name="Gilna P."/>
            <person name="Schmutz J."/>
            <person name="Larimer F."/>
            <person name="Land M."/>
            <person name="Hauser L."/>
            <person name="Kyrpides N."/>
            <person name="Mikhailova N."/>
            <person name="Janssen P.H."/>
            <person name="Kuske C.R."/>
            <person name="Richardson P."/>
        </authorList>
    </citation>
    <scope>NUCLEOTIDE SEQUENCE</scope>
    <source>
        <strain evidence="10">Ellin6076</strain>
    </source>
</reference>
<dbReference type="HOGENOM" id="CLU_006298_0_0_0"/>
<feature type="domain" description="TonB-dependent transporter Oar-like beta-barrel" evidence="9">
    <location>
        <begin position="888"/>
        <end position="969"/>
    </location>
</feature>
<dbReference type="SUPFAM" id="SSF56935">
    <property type="entry name" value="Porins"/>
    <property type="match status" value="1"/>
</dbReference>
<feature type="chain" id="PRO_5004163536" description="TonB-dependent transporter Oar-like beta-barrel domain-containing protein" evidence="8">
    <location>
        <begin position="22"/>
        <end position="976"/>
    </location>
</feature>
<evidence type="ECO:0000313" key="10">
    <source>
        <dbReference type="EMBL" id="ABJ84930.1"/>
    </source>
</evidence>
<dbReference type="GO" id="GO:0015344">
    <property type="term" value="F:siderophore uptake transmembrane transporter activity"/>
    <property type="evidence" value="ECO:0007669"/>
    <property type="project" value="TreeGrafter"/>
</dbReference>
<accession>Q01ZI5</accession>
<dbReference type="eggNOG" id="COG4771">
    <property type="taxonomic scope" value="Bacteria"/>
</dbReference>
<feature type="region of interest" description="Disordered" evidence="7">
    <location>
        <begin position="869"/>
        <end position="891"/>
    </location>
</feature>
<evidence type="ECO:0000256" key="1">
    <source>
        <dbReference type="ARBA" id="ARBA00004571"/>
    </source>
</evidence>
<keyword evidence="8" id="KW-0732">Signal</keyword>
<dbReference type="EMBL" id="CP000473">
    <property type="protein sequence ID" value="ABJ84930.1"/>
    <property type="molecule type" value="Genomic_DNA"/>
</dbReference>
<evidence type="ECO:0000256" key="7">
    <source>
        <dbReference type="SAM" id="MobiDB-lite"/>
    </source>
</evidence>
<evidence type="ECO:0000256" key="8">
    <source>
        <dbReference type="SAM" id="SignalP"/>
    </source>
</evidence>